<dbReference type="Proteomes" id="UP000289650">
    <property type="component" value="Unassembled WGS sequence"/>
</dbReference>
<accession>A0A4Q2A7C0</accession>
<dbReference type="EMBL" id="QWEX01000003">
    <property type="protein sequence ID" value="RXV65028.1"/>
    <property type="molecule type" value="Genomic_DNA"/>
</dbReference>
<organism evidence="1 2">
    <name type="scientific">Burkholderia stabilis</name>
    <dbReference type="NCBI Taxonomy" id="95485"/>
    <lineage>
        <taxon>Bacteria</taxon>
        <taxon>Pseudomonadati</taxon>
        <taxon>Pseudomonadota</taxon>
        <taxon>Betaproteobacteria</taxon>
        <taxon>Burkholderiales</taxon>
        <taxon>Burkholderiaceae</taxon>
        <taxon>Burkholderia</taxon>
        <taxon>Burkholderia cepacia complex</taxon>
    </lineage>
</organism>
<evidence type="ECO:0000313" key="1">
    <source>
        <dbReference type="EMBL" id="RXV65028.1"/>
    </source>
</evidence>
<reference evidence="1 2" key="1">
    <citation type="submission" date="2018-08" db="EMBL/GenBank/DDBJ databases">
        <title>Mountain-cultivated ginseng endophyte, Burkholderia stabilis and its activity against ginseng root rot disease.</title>
        <authorList>
            <person name="Tapan Kumar M."/>
            <person name="Bae H."/>
            <person name="Shanmugam G."/>
            <person name="Jeon J."/>
        </authorList>
    </citation>
    <scope>NUCLEOTIDE SEQUENCE [LARGE SCALE GENOMIC DNA]</scope>
    <source>
        <strain evidence="1 2">EB159</strain>
    </source>
</reference>
<dbReference type="AlphaFoldDB" id="A0A4Q2A7C0"/>
<sequence length="59" mass="6720">MMFRTLPLVRRVGGLADTIVDCSLENLVHGAATGFASYLRDSCEEPREHEVRHVGRYMR</sequence>
<comment type="caution">
    <text evidence="1">The sequence shown here is derived from an EMBL/GenBank/DDBJ whole genome shotgun (WGS) entry which is preliminary data.</text>
</comment>
<gene>
    <name evidence="1" type="ORF">D1006_33155</name>
</gene>
<name>A0A4Q2A7C0_9BURK</name>
<evidence type="ECO:0000313" key="2">
    <source>
        <dbReference type="Proteomes" id="UP000289650"/>
    </source>
</evidence>
<protein>
    <submittedName>
        <fullName evidence="1">Uncharacterized protein</fullName>
    </submittedName>
</protein>
<proteinExistence type="predicted"/>